<evidence type="ECO:0008006" key="2">
    <source>
        <dbReference type="Google" id="ProtNLM"/>
    </source>
</evidence>
<name>A0A381W8T9_9ZZZZ</name>
<reference evidence="1" key="1">
    <citation type="submission" date="2018-05" db="EMBL/GenBank/DDBJ databases">
        <authorList>
            <person name="Lanie J.A."/>
            <person name="Ng W.-L."/>
            <person name="Kazmierczak K.M."/>
            <person name="Andrzejewski T.M."/>
            <person name="Davidsen T.M."/>
            <person name="Wayne K.J."/>
            <person name="Tettelin H."/>
            <person name="Glass J.I."/>
            <person name="Rusch D."/>
            <person name="Podicherti R."/>
            <person name="Tsui H.-C.T."/>
            <person name="Winkler M.E."/>
        </authorList>
    </citation>
    <scope>NUCLEOTIDE SEQUENCE</scope>
</reference>
<evidence type="ECO:0000313" key="1">
    <source>
        <dbReference type="EMBL" id="SVA48357.1"/>
    </source>
</evidence>
<protein>
    <recommendedName>
        <fullName evidence="2">SusD-like N-terminal domain-containing protein</fullName>
    </recommendedName>
</protein>
<gene>
    <name evidence="1" type="ORF">METZ01_LOCUS101211</name>
</gene>
<dbReference type="AlphaFoldDB" id="A0A381W8T9"/>
<sequence length="558" mass="60851">MKKIKNKLTITLLVSLTWFGCADLDVSNTNAPDQARALAQPADVESLIRSTFLVFWQGTHLAGNSWFIGTLGDGMSCSWGNWGMREISSEPRAAHDNSPAWGYAGAAEDLWYGMYAAISSAKDGLAAISSGVTLNTEADPKADERAKIFAKWVLGMSHAMVAIHHDKGFIIDESTDFSQTQELVDYNAVMAAAITMLEGVIADCNANAAVSVPEDWLHIAGFTLADLAKVTHSMVARYKAGVARNAAERSAVDWASVRSNAGQGVPFAPVGDTQYWWSYTHYYGGIQPYWTRADYRFIGPSDQSGRFQTWLGDNSAATVQGRSEIFIVTDDKRIVGGGASEDSLAQTPGKYMFNTGYAFLVPSRGTYHRSYYLINKTTEYATIEVAPMKDLVQQELDLLIAESYLRASDAANAVTYINKSRVGIGELTAAAVADGIGSDTDAPSALDAASLWAKYKYEKLMEGNLTNPWLNYTDRRGWTGTIGNDYGGGLLPGTPIHFPIPGKELAVLLMDSYTFGGQDNIGQSGTASHKLSNGKVFRNRGFFIEFKKRTQMNRADLY</sequence>
<dbReference type="PROSITE" id="PS51257">
    <property type="entry name" value="PROKAR_LIPOPROTEIN"/>
    <property type="match status" value="1"/>
</dbReference>
<dbReference type="EMBL" id="UINC01010912">
    <property type="protein sequence ID" value="SVA48357.1"/>
    <property type="molecule type" value="Genomic_DNA"/>
</dbReference>
<proteinExistence type="predicted"/>
<dbReference type="Gene3D" id="1.25.40.390">
    <property type="match status" value="1"/>
</dbReference>
<accession>A0A381W8T9</accession>
<organism evidence="1">
    <name type="scientific">marine metagenome</name>
    <dbReference type="NCBI Taxonomy" id="408172"/>
    <lineage>
        <taxon>unclassified sequences</taxon>
        <taxon>metagenomes</taxon>
        <taxon>ecological metagenomes</taxon>
    </lineage>
</organism>